<accession>A0ABD5X512</accession>
<dbReference type="InterPro" id="IPR053833">
    <property type="entry name" value="SAMP2"/>
</dbReference>
<reference evidence="1 2" key="1">
    <citation type="journal article" date="2014" name="Int. J. Syst. Evol. Microbiol.">
        <title>Complete genome sequence of Corynebacterium casei LMG S-19264T (=DSM 44701T), isolated from a smear-ripened cheese.</title>
        <authorList>
            <consortium name="US DOE Joint Genome Institute (JGI-PGF)"/>
            <person name="Walter F."/>
            <person name="Albersmeier A."/>
            <person name="Kalinowski J."/>
            <person name="Ruckert C."/>
        </authorList>
    </citation>
    <scope>NUCLEOTIDE SEQUENCE [LARGE SCALE GENOMIC DNA]</scope>
    <source>
        <strain evidence="1 2">CGMCC 4.7215</strain>
    </source>
</reference>
<dbReference type="Gene3D" id="4.10.410.50">
    <property type="match status" value="1"/>
</dbReference>
<evidence type="ECO:0000313" key="1">
    <source>
        <dbReference type="EMBL" id="MFC7124993.1"/>
    </source>
</evidence>
<dbReference type="NCBIfam" id="NF041919">
    <property type="entry name" value="SAMP2"/>
    <property type="match status" value="1"/>
</dbReference>
<gene>
    <name evidence="1" type="ORF">ACFQJ7_02920</name>
</gene>
<dbReference type="Proteomes" id="UP001596414">
    <property type="component" value="Unassembled WGS sequence"/>
</dbReference>
<dbReference type="InterPro" id="IPR053834">
    <property type="entry name" value="SAMP2_halobacteria"/>
</dbReference>
<comment type="caution">
    <text evidence="1">The sequence shown here is derived from an EMBL/GenBank/DDBJ whole genome shotgun (WGS) entry which is preliminary data.</text>
</comment>
<dbReference type="InterPro" id="IPR053752">
    <property type="entry name" value="SAM_domain_containing"/>
</dbReference>
<dbReference type="RefSeq" id="WP_267638237.1">
    <property type="nucleotide sequence ID" value="NZ_JAODIY010000013.1"/>
</dbReference>
<dbReference type="AlphaFoldDB" id="A0ABD5X512"/>
<dbReference type="EMBL" id="JBHSZQ010000002">
    <property type="protein sequence ID" value="MFC7124993.1"/>
    <property type="molecule type" value="Genomic_DNA"/>
</dbReference>
<organism evidence="1 2">
    <name type="scientific">Halovenus rubra</name>
    <dbReference type="NCBI Taxonomy" id="869890"/>
    <lineage>
        <taxon>Archaea</taxon>
        <taxon>Methanobacteriati</taxon>
        <taxon>Methanobacteriota</taxon>
        <taxon>Stenosarchaea group</taxon>
        <taxon>Halobacteria</taxon>
        <taxon>Halobacteriales</taxon>
        <taxon>Haloarculaceae</taxon>
        <taxon>Halovenus</taxon>
    </lineage>
</organism>
<evidence type="ECO:0000313" key="2">
    <source>
        <dbReference type="Proteomes" id="UP001596414"/>
    </source>
</evidence>
<dbReference type="Pfam" id="PF21965">
    <property type="entry name" value="SAMP2"/>
    <property type="match status" value="1"/>
</dbReference>
<name>A0ABD5X512_9EURY</name>
<sequence>MGITVELVGEGSHEVDAETGQYSDLLSPFDVSKHEVSILVDGRPVPEDETIDNTVDHVRVIRLIKGG</sequence>
<proteinExistence type="predicted"/>
<protein>
    <submittedName>
        <fullName evidence="1">Ubiquitin-like small modifier protein 2</fullName>
    </submittedName>
</protein>